<evidence type="ECO:0008006" key="4">
    <source>
        <dbReference type="Google" id="ProtNLM"/>
    </source>
</evidence>
<dbReference type="Proteomes" id="UP000242519">
    <property type="component" value="Unassembled WGS sequence"/>
</dbReference>
<dbReference type="InParanoid" id="A0A218ZAA0"/>
<gene>
    <name evidence="2" type="ORF">B2J93_1362</name>
</gene>
<dbReference type="InterPro" id="IPR007681">
    <property type="entry name" value="Mog1"/>
</dbReference>
<dbReference type="PANTHER" id="PTHR15837:SF5">
    <property type="entry name" value="NYN DOMAIN-CONTAINING PROTEIN"/>
    <property type="match status" value="1"/>
</dbReference>
<comment type="caution">
    <text evidence="2">The sequence shown here is derived from an EMBL/GenBank/DDBJ whole genome shotgun (WGS) entry which is preliminary data.</text>
</comment>
<dbReference type="EMBL" id="MZNU01000102">
    <property type="protein sequence ID" value="OWP04503.1"/>
    <property type="molecule type" value="Genomic_DNA"/>
</dbReference>
<dbReference type="STRING" id="503106.A0A218ZAA0"/>
<accession>A0A218ZAA0</accession>
<dbReference type="GO" id="GO:0031267">
    <property type="term" value="F:small GTPase binding"/>
    <property type="evidence" value="ECO:0007669"/>
    <property type="project" value="TreeGrafter"/>
</dbReference>
<proteinExistence type="predicted"/>
<dbReference type="GO" id="GO:0005085">
    <property type="term" value="F:guanyl-nucleotide exchange factor activity"/>
    <property type="evidence" value="ECO:0007669"/>
    <property type="project" value="TreeGrafter"/>
</dbReference>
<protein>
    <recommendedName>
        <fullName evidence="4">NYN domain-containing protein</fullName>
    </recommendedName>
</protein>
<evidence type="ECO:0000256" key="1">
    <source>
        <dbReference type="SAM" id="MobiDB-lite"/>
    </source>
</evidence>
<dbReference type="Gene3D" id="3.40.50.1010">
    <property type="entry name" value="5'-nuclease"/>
    <property type="match status" value="1"/>
</dbReference>
<evidence type="ECO:0000313" key="2">
    <source>
        <dbReference type="EMBL" id="OWP04503.1"/>
    </source>
</evidence>
<dbReference type="PANTHER" id="PTHR15837">
    <property type="entry name" value="RAN GUANINE NUCLEOTIDE RELEASE FACTOR"/>
    <property type="match status" value="1"/>
</dbReference>
<sequence>MDSVSDSNNAGLWEFKLARRFSRAFLSKSETATDLEIPDPALYNPRAEVSKSLGDFDRLFNFIGRPRNIPLSEGRRPSTDSAFSLESSTPPSSTRDDDGLELPDPKIKEVRWEDEQYPPSALAQSTHSRDADAGTLAPTTLHQSRVADADIVGLDSDTEEGKGKMGLESSISMTPSKSTKEYSILSTPRRPAVDLASVKLFRPATLLPPPILKLSNSPNHIWPMKTLTAEEQSAKLLTKLCRSFPNESNIGQAPSRLGITNAGGIHIFVDLSNILIGFTQKLKQKRNISEQVRIKQPPFSFRFLAFILERGRDVARRVVGGSTISSLYDTPIKLPTHLKDASEFKYELNILERVSKPQTCTTPKKKKHGAGSGYVTSGYSSASESTAIRLGMQEQGVDEILQLKMLESVVDSETPSTVVLASGDAAEAEYSGGFLTMVERALRKGWKVEVVAWSQGLSYEYKRKDFLKKWEDSFKIIHLDDYSEELLAIYSPKYRFDGPDSQVD</sequence>
<name>A0A218ZAA0_9HELO</name>
<keyword evidence="3" id="KW-1185">Reference proteome</keyword>
<organism evidence="2 3">
    <name type="scientific">Diplocarpon coronariae</name>
    <dbReference type="NCBI Taxonomy" id="2795749"/>
    <lineage>
        <taxon>Eukaryota</taxon>
        <taxon>Fungi</taxon>
        <taxon>Dikarya</taxon>
        <taxon>Ascomycota</taxon>
        <taxon>Pezizomycotina</taxon>
        <taxon>Leotiomycetes</taxon>
        <taxon>Helotiales</taxon>
        <taxon>Drepanopezizaceae</taxon>
        <taxon>Diplocarpon</taxon>
    </lineage>
</organism>
<dbReference type="OrthoDB" id="5590473at2759"/>
<dbReference type="AlphaFoldDB" id="A0A218ZAA0"/>
<dbReference type="GO" id="GO:0006606">
    <property type="term" value="P:protein import into nucleus"/>
    <property type="evidence" value="ECO:0007669"/>
    <property type="project" value="TreeGrafter"/>
</dbReference>
<dbReference type="GO" id="GO:0005634">
    <property type="term" value="C:nucleus"/>
    <property type="evidence" value="ECO:0007669"/>
    <property type="project" value="TreeGrafter"/>
</dbReference>
<feature type="region of interest" description="Disordered" evidence="1">
    <location>
        <begin position="67"/>
        <end position="185"/>
    </location>
</feature>
<dbReference type="CDD" id="cd18724">
    <property type="entry name" value="PIN_LabA-like"/>
    <property type="match status" value="1"/>
</dbReference>
<feature type="compositionally biased region" description="Basic and acidic residues" evidence="1">
    <location>
        <begin position="103"/>
        <end position="114"/>
    </location>
</feature>
<evidence type="ECO:0000313" key="3">
    <source>
        <dbReference type="Proteomes" id="UP000242519"/>
    </source>
</evidence>
<reference evidence="2 3" key="1">
    <citation type="submission" date="2017-04" db="EMBL/GenBank/DDBJ databases">
        <title>Draft genome sequence of Marssonina coronaria NL1: causal agent of apple blotch.</title>
        <authorList>
            <person name="Cheng Q."/>
        </authorList>
    </citation>
    <scope>NUCLEOTIDE SEQUENCE [LARGE SCALE GENOMIC DNA]</scope>
    <source>
        <strain evidence="2 3">NL1</strain>
    </source>
</reference>